<dbReference type="OrthoDB" id="400658at2"/>
<dbReference type="InterPro" id="IPR023828">
    <property type="entry name" value="Peptidase_S8_Ser-AS"/>
</dbReference>
<dbReference type="GO" id="GO:0006508">
    <property type="term" value="P:proteolysis"/>
    <property type="evidence" value="ECO:0007669"/>
    <property type="project" value="UniProtKB-KW"/>
</dbReference>
<dbReference type="InterPro" id="IPR036852">
    <property type="entry name" value="Peptidase_S8/S53_dom_sf"/>
</dbReference>
<evidence type="ECO:0000313" key="7">
    <source>
        <dbReference type="Proteomes" id="UP000289952"/>
    </source>
</evidence>
<keyword evidence="1" id="KW-0645">Protease</keyword>
<evidence type="ECO:0000256" key="3">
    <source>
        <dbReference type="ARBA" id="ARBA00022825"/>
    </source>
</evidence>
<evidence type="ECO:0000313" key="6">
    <source>
        <dbReference type="EMBL" id="VEU64258.1"/>
    </source>
</evidence>
<dbReference type="Pfam" id="PF00082">
    <property type="entry name" value="Peptidase_S8"/>
    <property type="match status" value="1"/>
</dbReference>
<dbReference type="EMBL" id="LR214972">
    <property type="protein sequence ID" value="VEU63214.1"/>
    <property type="molecule type" value="Genomic_DNA"/>
</dbReference>
<dbReference type="PROSITE" id="PS00138">
    <property type="entry name" value="SUBTILASE_SER"/>
    <property type="match status" value="1"/>
</dbReference>
<dbReference type="EMBL" id="LR214973">
    <property type="protein sequence ID" value="VEU64258.1"/>
    <property type="molecule type" value="Genomic_DNA"/>
</dbReference>
<evidence type="ECO:0000256" key="1">
    <source>
        <dbReference type="ARBA" id="ARBA00022670"/>
    </source>
</evidence>
<reference evidence="6 7" key="1">
    <citation type="submission" date="2019-01" db="EMBL/GenBank/DDBJ databases">
        <authorList>
            <consortium name="Pathogen Informatics"/>
        </authorList>
    </citation>
    <scope>NUCLEOTIDE SEQUENCE [LARGE SCALE GENOMIC DNA]</scope>
    <source>
        <strain evidence="6 7">NCTC10118</strain>
        <plasmid evidence="7">2</plasmid>
    </source>
</reference>
<organism evidence="6 7">
    <name type="scientific">Mycoplasmopsis bovirhinis</name>
    <dbReference type="NCBI Taxonomy" id="29553"/>
    <lineage>
        <taxon>Bacteria</taxon>
        <taxon>Bacillati</taxon>
        <taxon>Mycoplasmatota</taxon>
        <taxon>Mycoplasmoidales</taxon>
        <taxon>Metamycoplasmataceae</taxon>
        <taxon>Mycoplasmopsis</taxon>
    </lineage>
</organism>
<dbReference type="AlphaFoldDB" id="A0A449AGX7"/>
<dbReference type="SUPFAM" id="SSF52743">
    <property type="entry name" value="Subtilisin-like"/>
    <property type="match status" value="1"/>
</dbReference>
<dbReference type="GO" id="GO:0004252">
    <property type="term" value="F:serine-type endopeptidase activity"/>
    <property type="evidence" value="ECO:0007669"/>
    <property type="project" value="InterPro"/>
</dbReference>
<keyword evidence="6" id="KW-0614">Plasmid</keyword>
<proteinExistence type="predicted"/>
<dbReference type="Proteomes" id="UP000289952">
    <property type="component" value="Plasmid 2"/>
</dbReference>
<keyword evidence="3" id="KW-0720">Serine protease</keyword>
<keyword evidence="7" id="KW-1185">Reference proteome</keyword>
<feature type="domain" description="Peptidase S8/S53" evidence="4">
    <location>
        <begin position="113"/>
        <end position="366"/>
    </location>
</feature>
<dbReference type="RefSeq" id="WP_129621421.1">
    <property type="nucleotide sequence ID" value="NZ_LR214972.1"/>
</dbReference>
<geneLocation type="plasmid" evidence="6 7">
    <name>2</name>
</geneLocation>
<protein>
    <recommendedName>
        <fullName evidence="4">Peptidase S8/S53 domain-containing protein</fullName>
    </recommendedName>
</protein>
<evidence type="ECO:0000256" key="2">
    <source>
        <dbReference type="ARBA" id="ARBA00022801"/>
    </source>
</evidence>
<name>A0A449AGX7_9BACT</name>
<keyword evidence="2" id="KW-0378">Hydrolase</keyword>
<dbReference type="Proteomes" id="UP000289952">
    <property type="component" value="Chromosome"/>
</dbReference>
<sequence>MVKYDEYTSVLSIAQHKEVDSKSLLTFTTDFLTKNNIEFNKIYDFNTNVYYEDFVKIRTLQNDKLSLEDLNIYDSRYYNSDWSRENVNEYLFASVGLDKETRSRHFNSFINNKLSVGVLEPGVVESHFPTFEWNRKYGNGIWWRNEWFFNEKHTRHSTQVSELIAGKKGIMPTLGIVSVQVAINWNGISGEMNYLLRHTNIVNNSWSLGFIKKLRKVDPQMLKYNWLSKYLDDLIYNNKELINIVAASNYYDYGLKTLFSNGLSRNSIIVGATANENLEKKSYYSQIGNDLNYVSVVTPGGNYWFSDRTQYYDEDGNLVTAGYNNNGTSFSAPVVTAIAGMLKQKYPHKFDLGSDSIIFKSALITGSRKPAGVNSIYTAETGYEIPQYNKIEEAMQSLIVIKNINKNNPPYLNSRRVYFNKGDKIRASLVFLHDRLGDKTDIDFKIKSQSWYQLAISNFGSRNVEVIEFTAPSDGYYTLEAYPYKME</sequence>
<dbReference type="InterPro" id="IPR000209">
    <property type="entry name" value="Peptidase_S8/S53_dom"/>
</dbReference>
<gene>
    <name evidence="5" type="ORF">NCTC10118_00353</name>
    <name evidence="6" type="ORF">NCTC10118_00780</name>
</gene>
<accession>A0A449AGX7</accession>
<dbReference type="Gene3D" id="3.40.50.200">
    <property type="entry name" value="Peptidase S8/S53 domain"/>
    <property type="match status" value="1"/>
</dbReference>
<evidence type="ECO:0000313" key="5">
    <source>
        <dbReference type="EMBL" id="VEU63214.1"/>
    </source>
</evidence>
<evidence type="ECO:0000259" key="4">
    <source>
        <dbReference type="Pfam" id="PF00082"/>
    </source>
</evidence>